<dbReference type="InterPro" id="IPR051091">
    <property type="entry name" value="O-Glucosyltr/Glycosyltrsf_90"/>
</dbReference>
<comment type="caution">
    <text evidence="5">The sequence shown here is derived from an EMBL/GenBank/DDBJ whole genome shotgun (WGS) entry which is preliminary data.</text>
</comment>
<gene>
    <name evidence="5" type="ORF">BOX15_Mlig026984g2</name>
</gene>
<dbReference type="AlphaFoldDB" id="A0A267FLR3"/>
<sequence length="400" mass="45478">QDAFEQTMRSFLLAVALLVVIVKNSLSLNCGPAGDGQCSAAWRTYQLEFESAWSAYKRPLDTAGCSIYEQTLKSDLSIFAGGVHREDIDEAVRLGGILYQIIDGKLYRNSSECRHFSARCSGVEHYLLRAAPRMSRNVEFVINVADYPLVPETPLRPAPVMSFSKSDGRHRDVLYPTWSFSQGGPCLHPIYSNGIGDWNGTRQQLLAVAQAHPWSNKTDVAFFRGSRTSQERDAVVLLSLAKPELFDARYTKNQAYKSAADTLNLEPAPYVSLPEHCKYRYLINMRGVAASFRLRHILLCGSAVLHAVDKNSNWREFFYPAMRPWIHYVPLLPNLRDAEDKLLFLRANPDWAKRLAAEGAHFIDKHLRDSDVACYWLRLLRRFSRLLSYDATLRDNMRPV</sequence>
<reference evidence="5 6" key="1">
    <citation type="submission" date="2017-06" db="EMBL/GenBank/DDBJ databases">
        <title>A platform for efficient transgenesis in Macrostomum lignano, a flatworm model organism for stem cell research.</title>
        <authorList>
            <person name="Berezikov E."/>
        </authorList>
    </citation>
    <scope>NUCLEOTIDE SEQUENCE [LARGE SCALE GENOMIC DNA]</scope>
    <source>
        <strain evidence="5">DV1</strain>
        <tissue evidence="5">Whole organism</tissue>
    </source>
</reference>
<feature type="signal peptide" evidence="3">
    <location>
        <begin position="1"/>
        <end position="27"/>
    </location>
</feature>
<feature type="domain" description="Glycosyl transferase CAP10" evidence="4">
    <location>
        <begin position="134"/>
        <end position="390"/>
    </location>
</feature>
<evidence type="ECO:0000313" key="6">
    <source>
        <dbReference type="Proteomes" id="UP000215902"/>
    </source>
</evidence>
<evidence type="ECO:0000256" key="1">
    <source>
        <dbReference type="ARBA" id="ARBA00010118"/>
    </source>
</evidence>
<dbReference type="EMBL" id="NIVC01000926">
    <property type="protein sequence ID" value="PAA74750.1"/>
    <property type="molecule type" value="Genomic_DNA"/>
</dbReference>
<organism evidence="5 6">
    <name type="scientific">Macrostomum lignano</name>
    <dbReference type="NCBI Taxonomy" id="282301"/>
    <lineage>
        <taxon>Eukaryota</taxon>
        <taxon>Metazoa</taxon>
        <taxon>Spiralia</taxon>
        <taxon>Lophotrochozoa</taxon>
        <taxon>Platyhelminthes</taxon>
        <taxon>Rhabditophora</taxon>
        <taxon>Macrostomorpha</taxon>
        <taxon>Macrostomida</taxon>
        <taxon>Macrostomidae</taxon>
        <taxon>Macrostomum</taxon>
    </lineage>
</organism>
<name>A0A267FLR3_9PLAT</name>
<dbReference type="Proteomes" id="UP000215902">
    <property type="component" value="Unassembled WGS sequence"/>
</dbReference>
<dbReference type="PANTHER" id="PTHR12203">
    <property type="entry name" value="KDEL LYS-ASP-GLU-LEU CONTAINING - RELATED"/>
    <property type="match status" value="1"/>
</dbReference>
<keyword evidence="3" id="KW-0732">Signal</keyword>
<dbReference type="GO" id="GO:0035251">
    <property type="term" value="F:UDP-glucosyltransferase activity"/>
    <property type="evidence" value="ECO:0007669"/>
    <property type="project" value="TreeGrafter"/>
</dbReference>
<feature type="non-terminal residue" evidence="5">
    <location>
        <position position="1"/>
    </location>
</feature>
<keyword evidence="2" id="KW-0808">Transferase</keyword>
<evidence type="ECO:0000313" key="5">
    <source>
        <dbReference type="EMBL" id="PAA74750.1"/>
    </source>
</evidence>
<dbReference type="InterPro" id="IPR006598">
    <property type="entry name" value="CAP10"/>
</dbReference>
<dbReference type="GO" id="GO:0035252">
    <property type="term" value="F:UDP-xylosyltransferase activity"/>
    <property type="evidence" value="ECO:0007669"/>
    <property type="project" value="TreeGrafter"/>
</dbReference>
<dbReference type="PANTHER" id="PTHR12203:SF35">
    <property type="entry name" value="PROTEIN O-GLUCOSYLTRANSFERASE 1"/>
    <property type="match status" value="1"/>
</dbReference>
<evidence type="ECO:0000259" key="4">
    <source>
        <dbReference type="SMART" id="SM00672"/>
    </source>
</evidence>
<dbReference type="OrthoDB" id="202415at2759"/>
<protein>
    <recommendedName>
        <fullName evidence="4">Glycosyl transferase CAP10 domain-containing protein</fullName>
    </recommendedName>
</protein>
<dbReference type="SMART" id="SM00672">
    <property type="entry name" value="CAP10"/>
    <property type="match status" value="1"/>
</dbReference>
<dbReference type="STRING" id="282301.A0A267FLR3"/>
<dbReference type="GO" id="GO:0012505">
    <property type="term" value="C:endomembrane system"/>
    <property type="evidence" value="ECO:0007669"/>
    <property type="project" value="TreeGrafter"/>
</dbReference>
<evidence type="ECO:0000256" key="2">
    <source>
        <dbReference type="ARBA" id="ARBA00022679"/>
    </source>
</evidence>
<keyword evidence="6" id="KW-1185">Reference proteome</keyword>
<proteinExistence type="inferred from homology"/>
<dbReference type="Pfam" id="PF05686">
    <property type="entry name" value="Glyco_transf_90"/>
    <property type="match status" value="1"/>
</dbReference>
<evidence type="ECO:0000256" key="3">
    <source>
        <dbReference type="SAM" id="SignalP"/>
    </source>
</evidence>
<comment type="similarity">
    <text evidence="1">Belongs to the glycosyltransferase 90 family.</text>
</comment>
<feature type="chain" id="PRO_5012831363" description="Glycosyl transferase CAP10 domain-containing protein" evidence="3">
    <location>
        <begin position="28"/>
        <end position="400"/>
    </location>
</feature>
<accession>A0A267FLR3</accession>